<evidence type="ECO:0000313" key="1">
    <source>
        <dbReference type="EMBL" id="TRX59795.1"/>
    </source>
</evidence>
<reference evidence="1 2" key="1">
    <citation type="submission" date="2019-07" db="EMBL/GenBank/DDBJ databases">
        <title>Draft genome of C. aurimucosum strain 2274.</title>
        <authorList>
            <person name="Pacheco L.G.C."/>
            <person name="Aguiar E.R.G.R."/>
            <person name="Santos C.S."/>
            <person name="Rocha D.J.P.G."/>
            <person name="Sant'Anna L.O."/>
            <person name="Mattos-Guaraldi A.L."/>
            <person name="Santos L.S."/>
        </authorList>
    </citation>
    <scope>NUCLEOTIDE SEQUENCE [LARGE SCALE GENOMIC DNA]</scope>
    <source>
        <strain evidence="1 2">2274</strain>
    </source>
</reference>
<organism evidence="1 2">
    <name type="scientific">Corynebacterium hiratae</name>
    <dbReference type="NCBI Taxonomy" id="3139423"/>
    <lineage>
        <taxon>Bacteria</taxon>
        <taxon>Bacillati</taxon>
        <taxon>Actinomycetota</taxon>
        <taxon>Actinomycetes</taxon>
        <taxon>Mycobacteriales</taxon>
        <taxon>Corynebacteriaceae</taxon>
        <taxon>Corynebacterium</taxon>
    </lineage>
</organism>
<gene>
    <name evidence="1" type="ORF">FNY97_10410</name>
</gene>
<keyword evidence="2" id="KW-1185">Reference proteome</keyword>
<dbReference type="EMBL" id="VKDK01000020">
    <property type="protein sequence ID" value="TRX59795.1"/>
    <property type="molecule type" value="Genomic_DNA"/>
</dbReference>
<dbReference type="RefSeq" id="WP_144013844.1">
    <property type="nucleotide sequence ID" value="NZ_VKDK01000020.1"/>
</dbReference>
<dbReference type="Proteomes" id="UP000320443">
    <property type="component" value="Unassembled WGS sequence"/>
</dbReference>
<dbReference type="AlphaFoldDB" id="A0A553FRE5"/>
<dbReference type="Pfam" id="PF25209">
    <property type="entry name" value="Phage_capsid_4"/>
    <property type="match status" value="1"/>
</dbReference>
<protein>
    <recommendedName>
        <fullName evidence="3">Phage major capsid protein</fullName>
    </recommendedName>
</protein>
<evidence type="ECO:0008006" key="3">
    <source>
        <dbReference type="Google" id="ProtNLM"/>
    </source>
</evidence>
<sequence>MTAPGTNQHELIKSEKFANVSIGLLQRELSLSSLFWRWSAMDFKGAKDDTINVKVPGTLPARDRDLRAVGEDRKIKMDFLKERKIGVKLDKFPYSATEVTDEQFDLDITNFTQQILQPQVYAVAQYIERMAVAELEGATYADGRLSDDMSKIEDKTSIKGTLKAEDFYGPGKYGMATLFNRVRSNAIKRGLNAANLTVAIGADVEEVLLEELTLLDSGFNGGDNSALRDATIGRLRGFTFVTVPYLKPNEAYVFDKTAFVLATAAPSIPAGAAFGASQSHNGLALRWLRDYDADYAVDRSIVDCYAGAGVVNDIAFGDDSEHFLRAMKITADRDKIDAAKAAGAKTAASAGGGASQ</sequence>
<name>A0A553FRE5_9CORY</name>
<proteinExistence type="predicted"/>
<accession>A0A553FRE5</accession>
<comment type="caution">
    <text evidence="1">The sequence shown here is derived from an EMBL/GenBank/DDBJ whole genome shotgun (WGS) entry which is preliminary data.</text>
</comment>
<evidence type="ECO:0000313" key="2">
    <source>
        <dbReference type="Proteomes" id="UP000320443"/>
    </source>
</evidence>